<dbReference type="OrthoDB" id="1887717at2759"/>
<dbReference type="AlphaFoldDB" id="A0A843X800"/>
<comment type="caution">
    <text evidence="3">The sequence shown here is derived from an EMBL/GenBank/DDBJ whole genome shotgun (WGS) entry which is preliminary data.</text>
</comment>
<comment type="similarity">
    <text evidence="1">Belongs to the ARG7 family.</text>
</comment>
<dbReference type="PANTHER" id="PTHR31374">
    <property type="entry name" value="AUXIN-INDUCED PROTEIN-LIKE-RELATED"/>
    <property type="match status" value="1"/>
</dbReference>
<dbReference type="PANTHER" id="PTHR31374:SF228">
    <property type="entry name" value="SAUR FAMILY PROTEIN"/>
    <property type="match status" value="1"/>
</dbReference>
<organism evidence="3 4">
    <name type="scientific">Colocasia esculenta</name>
    <name type="common">Wild taro</name>
    <name type="synonym">Arum esculentum</name>
    <dbReference type="NCBI Taxonomy" id="4460"/>
    <lineage>
        <taxon>Eukaryota</taxon>
        <taxon>Viridiplantae</taxon>
        <taxon>Streptophyta</taxon>
        <taxon>Embryophyta</taxon>
        <taxon>Tracheophyta</taxon>
        <taxon>Spermatophyta</taxon>
        <taxon>Magnoliopsida</taxon>
        <taxon>Liliopsida</taxon>
        <taxon>Araceae</taxon>
        <taxon>Aroideae</taxon>
        <taxon>Colocasieae</taxon>
        <taxon>Colocasia</taxon>
    </lineage>
</organism>
<dbReference type="EMBL" id="NMUH01006221">
    <property type="protein sequence ID" value="MQM14760.1"/>
    <property type="molecule type" value="Genomic_DNA"/>
</dbReference>
<gene>
    <name evidence="3" type="ORF">Taro_047693</name>
</gene>
<dbReference type="Proteomes" id="UP000652761">
    <property type="component" value="Unassembled WGS sequence"/>
</dbReference>
<sequence length="216" mass="24294">LIRTRQGHARNALGRSSQAARTRQQNLSRSERDGISVTINPRTHPIKPSHSRVLRLSPSGKGEALDCVSPTLECGYADFIDEAVSSIGLVPFLSLWCSAREVLVEERMQESEKRSTSTKVKKGWLAVRVGLEEDDGGCRRFMIPISYLYHPQFSRLLEAAQEAYGYHSSGPLKLPCSVDDFLHLRWLIERESQSPHGSSHHHRPQPHHSSLSLYSC</sequence>
<evidence type="ECO:0000256" key="1">
    <source>
        <dbReference type="ARBA" id="ARBA00006974"/>
    </source>
</evidence>
<name>A0A843X800_COLES</name>
<protein>
    <submittedName>
        <fullName evidence="3">Uncharacterized protein</fullName>
    </submittedName>
</protein>
<dbReference type="GO" id="GO:0009733">
    <property type="term" value="P:response to auxin"/>
    <property type="evidence" value="ECO:0007669"/>
    <property type="project" value="InterPro"/>
</dbReference>
<evidence type="ECO:0000256" key="2">
    <source>
        <dbReference type="SAM" id="MobiDB-lite"/>
    </source>
</evidence>
<feature type="region of interest" description="Disordered" evidence="2">
    <location>
        <begin position="1"/>
        <end position="53"/>
    </location>
</feature>
<evidence type="ECO:0000313" key="4">
    <source>
        <dbReference type="Proteomes" id="UP000652761"/>
    </source>
</evidence>
<feature type="region of interest" description="Disordered" evidence="2">
    <location>
        <begin position="194"/>
        <end position="216"/>
    </location>
</feature>
<reference evidence="3" key="1">
    <citation type="submission" date="2017-07" db="EMBL/GenBank/DDBJ databases">
        <title>Taro Niue Genome Assembly and Annotation.</title>
        <authorList>
            <person name="Atibalentja N."/>
            <person name="Keating K."/>
            <person name="Fields C.J."/>
        </authorList>
    </citation>
    <scope>NUCLEOTIDE SEQUENCE</scope>
    <source>
        <strain evidence="3">Niue_2</strain>
        <tissue evidence="3">Leaf</tissue>
    </source>
</reference>
<feature type="compositionally biased region" description="Basic residues" evidence="2">
    <location>
        <begin position="44"/>
        <end position="53"/>
    </location>
</feature>
<keyword evidence="4" id="KW-1185">Reference proteome</keyword>
<feature type="compositionally biased region" description="Polar residues" evidence="2">
    <location>
        <begin position="14"/>
        <end position="28"/>
    </location>
</feature>
<proteinExistence type="inferred from homology"/>
<dbReference type="InterPro" id="IPR003676">
    <property type="entry name" value="SAUR_fam"/>
</dbReference>
<dbReference type="Pfam" id="PF02519">
    <property type="entry name" value="Auxin_inducible"/>
    <property type="match status" value="1"/>
</dbReference>
<evidence type="ECO:0000313" key="3">
    <source>
        <dbReference type="EMBL" id="MQM14760.1"/>
    </source>
</evidence>
<feature type="non-terminal residue" evidence="3">
    <location>
        <position position="1"/>
    </location>
</feature>
<accession>A0A843X800</accession>